<comment type="similarity">
    <text evidence="2">Belongs to the peptidase S1 family. CLIP subfamily.</text>
</comment>
<sequence length="315" mass="36366">MGWARLAFLLSLLSLLLQTDHTFDRDRDLYEECGRSKLRPRDFGMEPRRGRWPWQASLRYKGKHRCGATLIQAEWIITAASCFQLSNNTWDYSVMIGSIYAYPTTRFLATFLQHQEYFPRVTKIIIRSEYIPYQFGDIALVKLSQKIPYRRNISPVCIPLGPWELKIIRQCWITGWGKFGGSQALEGSLELREGRAKITDLDKCENIYGDMDQSTDSESYRNDVLCILMPLYPAERCVGDQGGPLICRIQDIYYQFGIMNWDYDCKPGIKAKTFTSVALYSAWIEKTINSPTTTLSPFRFLLLTLLLLQALLGPF</sequence>
<dbReference type="InterPro" id="IPR043504">
    <property type="entry name" value="Peptidase_S1_PA_chymotrypsin"/>
</dbReference>
<dbReference type="HOGENOM" id="CLU_006842_0_4_1"/>
<dbReference type="InterPro" id="IPR051487">
    <property type="entry name" value="Ser/Thr_Proteases_Immune/Dev"/>
</dbReference>
<evidence type="ECO:0000259" key="4">
    <source>
        <dbReference type="PROSITE" id="PS50240"/>
    </source>
</evidence>
<keyword evidence="6" id="KW-1185">Reference proteome</keyword>
<accession>G3VFF6</accession>
<dbReference type="InterPro" id="IPR001254">
    <property type="entry name" value="Trypsin_dom"/>
</dbReference>
<dbReference type="FunFam" id="2.40.10.10:FF:000068">
    <property type="entry name" value="transmembrane protease serine 2"/>
    <property type="match status" value="1"/>
</dbReference>
<dbReference type="Ensembl" id="ENSSHAT00000001931.2">
    <property type="protein sequence ID" value="ENSSHAP00000001910.2"/>
    <property type="gene ID" value="ENSSHAG00000001701.2"/>
</dbReference>
<evidence type="ECO:0000256" key="1">
    <source>
        <dbReference type="ARBA" id="ARBA00023157"/>
    </source>
</evidence>
<reference evidence="5" key="2">
    <citation type="submission" date="2025-08" db="UniProtKB">
        <authorList>
            <consortium name="Ensembl"/>
        </authorList>
    </citation>
    <scope>IDENTIFICATION</scope>
</reference>
<dbReference type="PRINTS" id="PR00722">
    <property type="entry name" value="CHYMOTRYPSIN"/>
</dbReference>
<dbReference type="InParanoid" id="G3VFF6"/>
<dbReference type="CDD" id="cd00190">
    <property type="entry name" value="Tryp_SPc"/>
    <property type="match status" value="1"/>
</dbReference>
<dbReference type="Pfam" id="PF00089">
    <property type="entry name" value="Trypsin"/>
    <property type="match status" value="1"/>
</dbReference>
<dbReference type="Gene3D" id="2.40.10.10">
    <property type="entry name" value="Trypsin-like serine proteases"/>
    <property type="match status" value="2"/>
</dbReference>
<evidence type="ECO:0000256" key="3">
    <source>
        <dbReference type="SAM" id="SignalP"/>
    </source>
</evidence>
<evidence type="ECO:0000313" key="5">
    <source>
        <dbReference type="Ensembl" id="ENSSHAP00000001910.2"/>
    </source>
</evidence>
<dbReference type="GeneTree" id="ENSGT00940000160791"/>
<dbReference type="PROSITE" id="PS50240">
    <property type="entry name" value="TRYPSIN_DOM"/>
    <property type="match status" value="1"/>
</dbReference>
<dbReference type="SMART" id="SM00020">
    <property type="entry name" value="Tryp_SPc"/>
    <property type="match status" value="1"/>
</dbReference>
<dbReference type="GeneID" id="100918101"/>
<dbReference type="GO" id="GO:0006508">
    <property type="term" value="P:proteolysis"/>
    <property type="evidence" value="ECO:0007669"/>
    <property type="project" value="InterPro"/>
</dbReference>
<gene>
    <name evidence="5" type="primary">LOC100918101</name>
</gene>
<dbReference type="RefSeq" id="XP_012399420.2">
    <property type="nucleotide sequence ID" value="XM_012543966.2"/>
</dbReference>
<dbReference type="Proteomes" id="UP000007648">
    <property type="component" value="Unassembled WGS sequence"/>
</dbReference>
<dbReference type="STRING" id="9305.ENSSHAP00000001910"/>
<evidence type="ECO:0000313" key="6">
    <source>
        <dbReference type="Proteomes" id="UP000007648"/>
    </source>
</evidence>
<protein>
    <recommendedName>
        <fullName evidence="4">Peptidase S1 domain-containing protein</fullName>
    </recommendedName>
</protein>
<proteinExistence type="inferred from homology"/>
<dbReference type="GO" id="GO:0004252">
    <property type="term" value="F:serine-type endopeptidase activity"/>
    <property type="evidence" value="ECO:0007669"/>
    <property type="project" value="InterPro"/>
</dbReference>
<name>G3VFF6_SARHA</name>
<dbReference type="PANTHER" id="PTHR24256">
    <property type="entry name" value="TRYPTASE-RELATED"/>
    <property type="match status" value="1"/>
</dbReference>
<reference evidence="5" key="3">
    <citation type="submission" date="2025-09" db="UniProtKB">
        <authorList>
            <consortium name="Ensembl"/>
        </authorList>
    </citation>
    <scope>IDENTIFICATION</scope>
</reference>
<organism evidence="5 6">
    <name type="scientific">Sarcophilus harrisii</name>
    <name type="common">Tasmanian devil</name>
    <name type="synonym">Sarcophilus laniarius</name>
    <dbReference type="NCBI Taxonomy" id="9305"/>
    <lineage>
        <taxon>Eukaryota</taxon>
        <taxon>Metazoa</taxon>
        <taxon>Chordata</taxon>
        <taxon>Craniata</taxon>
        <taxon>Vertebrata</taxon>
        <taxon>Euteleostomi</taxon>
        <taxon>Mammalia</taxon>
        <taxon>Metatheria</taxon>
        <taxon>Dasyuromorphia</taxon>
        <taxon>Dasyuridae</taxon>
        <taxon>Sarcophilus</taxon>
    </lineage>
</organism>
<dbReference type="AlphaFoldDB" id="G3VFF6"/>
<feature type="signal peptide" evidence="3">
    <location>
        <begin position="1"/>
        <end position="22"/>
    </location>
</feature>
<feature type="domain" description="Peptidase S1" evidence="4">
    <location>
        <begin position="44"/>
        <end position="289"/>
    </location>
</feature>
<keyword evidence="3" id="KW-0732">Signal</keyword>
<dbReference type="InterPro" id="IPR001314">
    <property type="entry name" value="Peptidase_S1A"/>
</dbReference>
<dbReference type="InterPro" id="IPR009003">
    <property type="entry name" value="Peptidase_S1_PA"/>
</dbReference>
<dbReference type="KEGG" id="shr:100918101"/>
<keyword evidence="1" id="KW-1015">Disulfide bond</keyword>
<dbReference type="SUPFAM" id="SSF50494">
    <property type="entry name" value="Trypsin-like serine proteases"/>
    <property type="match status" value="1"/>
</dbReference>
<dbReference type="eggNOG" id="KOG3627">
    <property type="taxonomic scope" value="Eukaryota"/>
</dbReference>
<reference evidence="5 6" key="1">
    <citation type="journal article" date="2011" name="Proc. Natl. Acad. Sci. U.S.A.">
        <title>Genetic diversity and population structure of the endangered marsupial Sarcophilus harrisii (Tasmanian devil).</title>
        <authorList>
            <person name="Miller W."/>
            <person name="Hayes V.M."/>
            <person name="Ratan A."/>
            <person name="Petersen D.C."/>
            <person name="Wittekindt N.E."/>
            <person name="Miller J."/>
            <person name="Walenz B."/>
            <person name="Knight J."/>
            <person name="Qi J."/>
            <person name="Zhao F."/>
            <person name="Wang Q."/>
            <person name="Bedoya-Reina O.C."/>
            <person name="Katiyar N."/>
            <person name="Tomsho L.P."/>
            <person name="Kasson L.M."/>
            <person name="Hardie R.A."/>
            <person name="Woodbridge P."/>
            <person name="Tindall E.A."/>
            <person name="Bertelsen M.F."/>
            <person name="Dixon D."/>
            <person name="Pyecroft S."/>
            <person name="Helgen K.M."/>
            <person name="Lesk A.M."/>
            <person name="Pringle T.H."/>
            <person name="Patterson N."/>
            <person name="Zhang Y."/>
            <person name="Kreiss A."/>
            <person name="Woods G.M."/>
            <person name="Jones M.E."/>
            <person name="Schuster S.C."/>
        </authorList>
    </citation>
    <scope>NUCLEOTIDE SEQUENCE [LARGE SCALE GENOMIC DNA]</scope>
</reference>
<evidence type="ECO:0000256" key="2">
    <source>
        <dbReference type="ARBA" id="ARBA00024195"/>
    </source>
</evidence>
<dbReference type="OrthoDB" id="5565075at2759"/>
<feature type="chain" id="PRO_5029888060" description="Peptidase S1 domain-containing protein" evidence="3">
    <location>
        <begin position="23"/>
        <end position="315"/>
    </location>
</feature>